<protein>
    <submittedName>
        <fullName evidence="1">Uncharacterized protein</fullName>
    </submittedName>
</protein>
<evidence type="ECO:0000313" key="1">
    <source>
        <dbReference type="EMBL" id="PRY19126.1"/>
    </source>
</evidence>
<dbReference type="Proteomes" id="UP000239209">
    <property type="component" value="Unassembled WGS sequence"/>
</dbReference>
<organism evidence="1 2">
    <name type="scientific">Pseudosporangium ferrugineum</name>
    <dbReference type="NCBI Taxonomy" id="439699"/>
    <lineage>
        <taxon>Bacteria</taxon>
        <taxon>Bacillati</taxon>
        <taxon>Actinomycetota</taxon>
        <taxon>Actinomycetes</taxon>
        <taxon>Micromonosporales</taxon>
        <taxon>Micromonosporaceae</taxon>
        <taxon>Pseudosporangium</taxon>
    </lineage>
</organism>
<reference evidence="1 2" key="1">
    <citation type="submission" date="2018-03" db="EMBL/GenBank/DDBJ databases">
        <title>Genomic Encyclopedia of Archaeal and Bacterial Type Strains, Phase II (KMG-II): from individual species to whole genera.</title>
        <authorList>
            <person name="Goeker M."/>
        </authorList>
    </citation>
    <scope>NUCLEOTIDE SEQUENCE [LARGE SCALE GENOMIC DNA]</scope>
    <source>
        <strain evidence="1 2">DSM 45348</strain>
    </source>
</reference>
<dbReference type="RefSeq" id="WP_106131253.1">
    <property type="nucleotide sequence ID" value="NZ_PVZG01000038.1"/>
</dbReference>
<accession>A0A2T0RD63</accession>
<comment type="caution">
    <text evidence="1">The sequence shown here is derived from an EMBL/GenBank/DDBJ whole genome shotgun (WGS) entry which is preliminary data.</text>
</comment>
<sequence length="80" mass="8859">MGSERSPFLFGVKLTRTASGGMAVLWSDNLIGWLHASIGDRWNAYVCGPRADDPGRPIGRFTKEEAVRRIALEAGWREPT</sequence>
<dbReference type="OrthoDB" id="3295581at2"/>
<proteinExistence type="predicted"/>
<dbReference type="AlphaFoldDB" id="A0A2T0RD63"/>
<gene>
    <name evidence="1" type="ORF">CLV70_1383</name>
</gene>
<keyword evidence="2" id="KW-1185">Reference proteome</keyword>
<name>A0A2T0RD63_9ACTN</name>
<dbReference type="EMBL" id="PVZG01000038">
    <property type="protein sequence ID" value="PRY19126.1"/>
    <property type="molecule type" value="Genomic_DNA"/>
</dbReference>
<evidence type="ECO:0000313" key="2">
    <source>
        <dbReference type="Proteomes" id="UP000239209"/>
    </source>
</evidence>